<dbReference type="AlphaFoldDB" id="A0A067R1Y8"/>
<keyword evidence="3" id="KW-1185">Reference proteome</keyword>
<gene>
    <name evidence="2" type="ORF">L798_08614</name>
</gene>
<dbReference type="CDD" id="cd00037">
    <property type="entry name" value="CLECT"/>
    <property type="match status" value="1"/>
</dbReference>
<feature type="domain" description="C-type lectin" evidence="1">
    <location>
        <begin position="130"/>
        <end position="218"/>
    </location>
</feature>
<dbReference type="InterPro" id="IPR001304">
    <property type="entry name" value="C-type_lectin-like"/>
</dbReference>
<dbReference type="Proteomes" id="UP000027135">
    <property type="component" value="Unassembled WGS sequence"/>
</dbReference>
<evidence type="ECO:0000313" key="3">
    <source>
        <dbReference type="Proteomes" id="UP000027135"/>
    </source>
</evidence>
<dbReference type="PROSITE" id="PS50041">
    <property type="entry name" value="C_TYPE_LECTIN_2"/>
    <property type="match status" value="1"/>
</dbReference>
<name>A0A067R1Y8_ZOONE</name>
<reference evidence="2 3" key="1">
    <citation type="journal article" date="2014" name="Nat. Commun.">
        <title>Molecular traces of alternative social organization in a termite genome.</title>
        <authorList>
            <person name="Terrapon N."/>
            <person name="Li C."/>
            <person name="Robertson H.M."/>
            <person name="Ji L."/>
            <person name="Meng X."/>
            <person name="Booth W."/>
            <person name="Chen Z."/>
            <person name="Childers C.P."/>
            <person name="Glastad K.M."/>
            <person name="Gokhale K."/>
            <person name="Gowin J."/>
            <person name="Gronenberg W."/>
            <person name="Hermansen R.A."/>
            <person name="Hu H."/>
            <person name="Hunt B.G."/>
            <person name="Huylmans A.K."/>
            <person name="Khalil S.M."/>
            <person name="Mitchell R.D."/>
            <person name="Munoz-Torres M.C."/>
            <person name="Mustard J.A."/>
            <person name="Pan H."/>
            <person name="Reese J.T."/>
            <person name="Scharf M.E."/>
            <person name="Sun F."/>
            <person name="Vogel H."/>
            <person name="Xiao J."/>
            <person name="Yang W."/>
            <person name="Yang Z."/>
            <person name="Yang Z."/>
            <person name="Zhou J."/>
            <person name="Zhu J."/>
            <person name="Brent C.S."/>
            <person name="Elsik C.G."/>
            <person name="Goodisman M.A."/>
            <person name="Liberles D.A."/>
            <person name="Roe R.M."/>
            <person name="Vargo E.L."/>
            <person name="Vilcinskas A."/>
            <person name="Wang J."/>
            <person name="Bornberg-Bauer E."/>
            <person name="Korb J."/>
            <person name="Zhang G."/>
            <person name="Liebig J."/>
        </authorList>
    </citation>
    <scope>NUCLEOTIDE SEQUENCE [LARGE SCALE GENOMIC DNA]</scope>
    <source>
        <tissue evidence="2">Whole organism</tissue>
    </source>
</reference>
<dbReference type="InterPro" id="IPR016187">
    <property type="entry name" value="CTDL_fold"/>
</dbReference>
<evidence type="ECO:0000259" key="1">
    <source>
        <dbReference type="PROSITE" id="PS50041"/>
    </source>
</evidence>
<dbReference type="SMART" id="SM00034">
    <property type="entry name" value="CLECT"/>
    <property type="match status" value="1"/>
</dbReference>
<dbReference type="SUPFAM" id="SSF56436">
    <property type="entry name" value="C-type lectin-like"/>
    <property type="match status" value="1"/>
</dbReference>
<proteinExistence type="predicted"/>
<protein>
    <submittedName>
        <fullName evidence="2">Hemolymph lipopolysaccharide-binding protein</fullName>
    </submittedName>
</protein>
<accession>A0A067R1Y8</accession>
<dbReference type="Gene3D" id="3.10.100.10">
    <property type="entry name" value="Mannose-Binding Protein A, subunit A"/>
    <property type="match status" value="2"/>
</dbReference>
<organism evidence="2 3">
    <name type="scientific">Zootermopsis nevadensis</name>
    <name type="common">Dampwood termite</name>
    <dbReference type="NCBI Taxonomy" id="136037"/>
    <lineage>
        <taxon>Eukaryota</taxon>
        <taxon>Metazoa</taxon>
        <taxon>Ecdysozoa</taxon>
        <taxon>Arthropoda</taxon>
        <taxon>Hexapoda</taxon>
        <taxon>Insecta</taxon>
        <taxon>Pterygota</taxon>
        <taxon>Neoptera</taxon>
        <taxon>Polyneoptera</taxon>
        <taxon>Dictyoptera</taxon>
        <taxon>Blattodea</taxon>
        <taxon>Blattoidea</taxon>
        <taxon>Termitoidae</taxon>
        <taxon>Termopsidae</taxon>
        <taxon>Zootermopsis</taxon>
    </lineage>
</organism>
<dbReference type="EMBL" id="KK852771">
    <property type="protein sequence ID" value="KDR16872.1"/>
    <property type="molecule type" value="Genomic_DNA"/>
</dbReference>
<sequence>MMPAGTLIHYECIGRSSYYIRNRMRFAVFATFGLALAVSADRGSNCVEPRSNSMKFSLVSQKNTTGQWTAQLQLIHDGRKTDERSSWEVDLEQSVISCNGQERINLTATLTAPPEPPTPGYELFPRMGYYKFHPTGHIWKDALSVCMQEGAHLAIINSKAEANLIKGLFASTGYYVFTSGQPNNAAIGIDPDQDCGGVTREGLLNDLPCNTRYAFFCEMELP</sequence>
<evidence type="ECO:0000313" key="2">
    <source>
        <dbReference type="EMBL" id="KDR16872.1"/>
    </source>
</evidence>
<dbReference type="PANTHER" id="PTHR22803">
    <property type="entry name" value="MANNOSE, PHOSPHOLIPASE, LECTIN RECEPTOR RELATED"/>
    <property type="match status" value="1"/>
</dbReference>
<dbReference type="InterPro" id="IPR016186">
    <property type="entry name" value="C-type_lectin-like/link_sf"/>
</dbReference>
<dbReference type="InParanoid" id="A0A067R1Y8"/>
<dbReference type="InterPro" id="IPR050111">
    <property type="entry name" value="C-type_lectin/snaclec_domain"/>
</dbReference>